<dbReference type="PROSITE" id="PS00211">
    <property type="entry name" value="ABC_TRANSPORTER_1"/>
    <property type="match status" value="1"/>
</dbReference>
<dbReference type="RefSeq" id="WP_069431097.1">
    <property type="nucleotide sequence ID" value="NZ_MEHA01000001.1"/>
</dbReference>
<dbReference type="GO" id="GO:0005524">
    <property type="term" value="F:ATP binding"/>
    <property type="evidence" value="ECO:0007669"/>
    <property type="project" value="UniProtKB-KW"/>
</dbReference>
<dbReference type="PANTHER" id="PTHR42794">
    <property type="entry name" value="HEMIN IMPORT ATP-BINDING PROTEIN HMUV"/>
    <property type="match status" value="1"/>
</dbReference>
<protein>
    <submittedName>
        <fullName evidence="5">ABC transporter</fullName>
    </submittedName>
</protein>
<dbReference type="SMART" id="SM00382">
    <property type="entry name" value="AAA"/>
    <property type="match status" value="1"/>
</dbReference>
<sequence length="264" mass="29656">MRIETEQAGISLSGKDIVKEVSVKVDSGQVVGLFGPNGSGKSTLLKGIYRTLKLCRGVIYLDGKDMRQMKGRQIAQMLGVVTQFTTLNFDFSVEEMVLMGRSPHKKAFDRDRESDFEIVKRCLKQVDMEDFARRKFLTLSGGEKQRILLARALAQETEMLILDEPTNHLDVKYQLQTMDIIRSLGKGVLLALHDLNMAFAYCDYVYVLKDGKMAAEGLPDEVITEKLIRDVYEVESRIYSNPVTGLPNIAFLSGGMKENENSNS</sequence>
<evidence type="ECO:0000313" key="6">
    <source>
        <dbReference type="Proteomes" id="UP000094271"/>
    </source>
</evidence>
<dbReference type="Gene3D" id="3.40.50.300">
    <property type="entry name" value="P-loop containing nucleotide triphosphate hydrolases"/>
    <property type="match status" value="1"/>
</dbReference>
<name>A0A1E3UNY6_9FIRM</name>
<keyword evidence="2" id="KW-0547">Nucleotide-binding</keyword>
<reference evidence="5 6" key="1">
    <citation type="submission" date="2016-08" db="EMBL/GenBank/DDBJ databases">
        <authorList>
            <person name="Seilhamer J.J."/>
        </authorList>
    </citation>
    <scope>NUCLEOTIDE SEQUENCE [LARGE SCALE GENOMIC DNA]</scope>
    <source>
        <strain evidence="5 6">NML150140-1</strain>
    </source>
</reference>
<gene>
    <name evidence="5" type="ORF">BEI59_00360</name>
</gene>
<evidence type="ECO:0000256" key="1">
    <source>
        <dbReference type="ARBA" id="ARBA00022448"/>
    </source>
</evidence>
<dbReference type="InterPro" id="IPR003439">
    <property type="entry name" value="ABC_transporter-like_ATP-bd"/>
</dbReference>
<dbReference type="GO" id="GO:0016887">
    <property type="term" value="F:ATP hydrolysis activity"/>
    <property type="evidence" value="ECO:0007669"/>
    <property type="project" value="InterPro"/>
</dbReference>
<organism evidence="5 6">
    <name type="scientific">Eisenbergiella tayi</name>
    <dbReference type="NCBI Taxonomy" id="1432052"/>
    <lineage>
        <taxon>Bacteria</taxon>
        <taxon>Bacillati</taxon>
        <taxon>Bacillota</taxon>
        <taxon>Clostridia</taxon>
        <taxon>Lachnospirales</taxon>
        <taxon>Lachnospiraceae</taxon>
        <taxon>Eisenbergiella</taxon>
    </lineage>
</organism>
<evidence type="ECO:0000313" key="5">
    <source>
        <dbReference type="EMBL" id="ODR55661.1"/>
    </source>
</evidence>
<dbReference type="EMBL" id="MEHA01000001">
    <property type="protein sequence ID" value="ODR55661.1"/>
    <property type="molecule type" value="Genomic_DNA"/>
</dbReference>
<dbReference type="FunFam" id="3.40.50.300:FF:000134">
    <property type="entry name" value="Iron-enterobactin ABC transporter ATP-binding protein"/>
    <property type="match status" value="1"/>
</dbReference>
<proteinExistence type="predicted"/>
<dbReference type="InterPro" id="IPR003593">
    <property type="entry name" value="AAA+_ATPase"/>
</dbReference>
<comment type="caution">
    <text evidence="5">The sequence shown here is derived from an EMBL/GenBank/DDBJ whole genome shotgun (WGS) entry which is preliminary data.</text>
</comment>
<dbReference type="Pfam" id="PF00005">
    <property type="entry name" value="ABC_tran"/>
    <property type="match status" value="1"/>
</dbReference>
<dbReference type="Proteomes" id="UP000094271">
    <property type="component" value="Unassembled WGS sequence"/>
</dbReference>
<accession>A0A1E3UNY6</accession>
<dbReference type="PANTHER" id="PTHR42794:SF2">
    <property type="entry name" value="ABC TRANSPORTER ATP-BINDING PROTEIN"/>
    <property type="match status" value="1"/>
</dbReference>
<dbReference type="SUPFAM" id="SSF52540">
    <property type="entry name" value="P-loop containing nucleoside triphosphate hydrolases"/>
    <property type="match status" value="1"/>
</dbReference>
<dbReference type="AlphaFoldDB" id="A0A1E3UNY6"/>
<evidence type="ECO:0000259" key="4">
    <source>
        <dbReference type="PROSITE" id="PS50893"/>
    </source>
</evidence>
<dbReference type="InterPro" id="IPR017871">
    <property type="entry name" value="ABC_transporter-like_CS"/>
</dbReference>
<dbReference type="OrthoDB" id="9799337at2"/>
<dbReference type="CDD" id="cd03214">
    <property type="entry name" value="ABC_Iron-Siderophores_B12_Hemin"/>
    <property type="match status" value="1"/>
</dbReference>
<keyword evidence="3" id="KW-0067">ATP-binding</keyword>
<dbReference type="PROSITE" id="PS50893">
    <property type="entry name" value="ABC_TRANSPORTER_2"/>
    <property type="match status" value="1"/>
</dbReference>
<keyword evidence="1" id="KW-0813">Transport</keyword>
<evidence type="ECO:0000256" key="3">
    <source>
        <dbReference type="ARBA" id="ARBA00022840"/>
    </source>
</evidence>
<feature type="domain" description="ABC transporter" evidence="4">
    <location>
        <begin position="3"/>
        <end position="235"/>
    </location>
</feature>
<evidence type="ECO:0000256" key="2">
    <source>
        <dbReference type="ARBA" id="ARBA00022741"/>
    </source>
</evidence>
<dbReference type="InterPro" id="IPR027417">
    <property type="entry name" value="P-loop_NTPase"/>
</dbReference>